<comment type="caution">
    <text evidence="4">The sequence shown here is derived from an EMBL/GenBank/DDBJ whole genome shotgun (WGS) entry which is preliminary data.</text>
</comment>
<name>A0ABR3GSR5_9PEZI</name>
<evidence type="ECO:0000256" key="3">
    <source>
        <dbReference type="ARBA" id="ARBA00022787"/>
    </source>
</evidence>
<dbReference type="EMBL" id="JBBBZM010000018">
    <property type="protein sequence ID" value="KAL0638757.1"/>
    <property type="molecule type" value="Genomic_DNA"/>
</dbReference>
<evidence type="ECO:0000313" key="4">
    <source>
        <dbReference type="EMBL" id="KAL0638757.1"/>
    </source>
</evidence>
<dbReference type="PANTHER" id="PTHR14097">
    <property type="entry name" value="OXIDOREDUCTASE HTATIP2"/>
    <property type="match status" value="1"/>
</dbReference>
<protein>
    <submittedName>
        <fullName evidence="4">Protein fmp52, mitochondrial</fullName>
    </submittedName>
</protein>
<keyword evidence="5" id="KW-1185">Reference proteome</keyword>
<dbReference type="Gene3D" id="3.40.50.720">
    <property type="entry name" value="NAD(P)-binding Rossmann-like Domain"/>
    <property type="match status" value="1"/>
</dbReference>
<comment type="subcellular location">
    <subcellularLocation>
        <location evidence="1">Mitochondrion outer membrane</location>
        <topology evidence="1">Peripheral membrane protein</topology>
    </subcellularLocation>
</comment>
<dbReference type="Proteomes" id="UP001447188">
    <property type="component" value="Unassembled WGS sequence"/>
</dbReference>
<comment type="similarity">
    <text evidence="2">Belongs to the FMP52 family.</text>
</comment>
<keyword evidence="3" id="KW-0496">Mitochondrion</keyword>
<evidence type="ECO:0000256" key="2">
    <source>
        <dbReference type="ARBA" id="ARBA00006617"/>
    </source>
</evidence>
<evidence type="ECO:0000313" key="5">
    <source>
        <dbReference type="Proteomes" id="UP001447188"/>
    </source>
</evidence>
<keyword evidence="3" id="KW-0472">Membrane</keyword>
<dbReference type="SUPFAM" id="SSF51735">
    <property type="entry name" value="NAD(P)-binding Rossmann-fold domains"/>
    <property type="match status" value="1"/>
</dbReference>
<sequence>MSSGMTSTPIISAVVGGTGLVGSHIVQQLISSPQTFCVNALMRRLPTGPVNDPDSKLKPLISTETSTWPATLSSTASTILFSALGSTRADSGSFEAQRKIDFDLNLAVARAAKESGVKTYVLVSTGGASSASRFPYLQMKGELEDAVIALGFDKTVILRPGLIVGGREKPRMVEQPLHYVANFFGGISGGRLKDFWAQDADVIARAAIRAGTDNSVWEGKGLEEGGKRIWTLTQADVVAVGMKQEK</sequence>
<organism evidence="4 5">
    <name type="scientific">Discina gigas</name>
    <dbReference type="NCBI Taxonomy" id="1032678"/>
    <lineage>
        <taxon>Eukaryota</taxon>
        <taxon>Fungi</taxon>
        <taxon>Dikarya</taxon>
        <taxon>Ascomycota</taxon>
        <taxon>Pezizomycotina</taxon>
        <taxon>Pezizomycetes</taxon>
        <taxon>Pezizales</taxon>
        <taxon>Discinaceae</taxon>
        <taxon>Discina</taxon>
    </lineage>
</organism>
<evidence type="ECO:0000256" key="1">
    <source>
        <dbReference type="ARBA" id="ARBA00004450"/>
    </source>
</evidence>
<dbReference type="Pfam" id="PF08732">
    <property type="entry name" value="HIM1"/>
    <property type="match status" value="1"/>
</dbReference>
<reference evidence="4 5" key="1">
    <citation type="submission" date="2024-02" db="EMBL/GenBank/DDBJ databases">
        <title>Discinaceae phylogenomics.</title>
        <authorList>
            <person name="Dirks A.C."/>
            <person name="James T.Y."/>
        </authorList>
    </citation>
    <scope>NUCLEOTIDE SEQUENCE [LARGE SCALE GENOMIC DNA]</scope>
    <source>
        <strain evidence="4 5">ACD0624</strain>
    </source>
</reference>
<accession>A0ABR3GSR5</accession>
<proteinExistence type="inferred from homology"/>
<gene>
    <name evidence="4" type="primary">FMP52</name>
    <name evidence="4" type="ORF">Q9L58_002181</name>
</gene>
<dbReference type="InterPro" id="IPR014843">
    <property type="entry name" value="Him1/Fmp52"/>
</dbReference>
<dbReference type="InterPro" id="IPR036291">
    <property type="entry name" value="NAD(P)-bd_dom_sf"/>
</dbReference>
<keyword evidence="3" id="KW-1000">Mitochondrion outer membrane</keyword>
<dbReference type="PANTHER" id="PTHR14097:SF7">
    <property type="entry name" value="OXIDOREDUCTASE HTATIP2"/>
    <property type="match status" value="1"/>
</dbReference>